<dbReference type="InterPro" id="IPR016112">
    <property type="entry name" value="VP_dsDNA_II"/>
</dbReference>
<dbReference type="Gene3D" id="2.70.9.10">
    <property type="entry name" value="Adenovirus Type 2 Hexon, domain 4"/>
    <property type="match status" value="1"/>
</dbReference>
<dbReference type="Proteomes" id="UP001162098">
    <property type="component" value="Segment"/>
</dbReference>
<evidence type="ECO:0000313" key="7">
    <source>
        <dbReference type="Proteomes" id="UP001162098"/>
    </source>
</evidence>
<dbReference type="GO" id="GO:0005198">
    <property type="term" value="F:structural molecule activity"/>
    <property type="evidence" value="ECO:0007669"/>
    <property type="project" value="InterPro"/>
</dbReference>
<dbReference type="Pfam" id="PF04451">
    <property type="entry name" value="Capsid_NCLDV"/>
    <property type="match status" value="1"/>
</dbReference>
<dbReference type="InterPro" id="IPR031654">
    <property type="entry name" value="Capsid_N"/>
</dbReference>
<evidence type="ECO:0000256" key="2">
    <source>
        <dbReference type="ARBA" id="ARBA00022561"/>
    </source>
</evidence>
<evidence type="ECO:0000259" key="5">
    <source>
        <dbReference type="Pfam" id="PF16903"/>
    </source>
</evidence>
<evidence type="ECO:0000259" key="4">
    <source>
        <dbReference type="Pfam" id="PF04451"/>
    </source>
</evidence>
<dbReference type="Pfam" id="PF16903">
    <property type="entry name" value="Capsid_N"/>
    <property type="match status" value="1"/>
</dbReference>
<dbReference type="KEGG" id="vg:80543544"/>
<dbReference type="Gene3D" id="2.70.9.20">
    <property type="entry name" value="Major capsid protein Vp54"/>
    <property type="match status" value="1"/>
</dbReference>
<comment type="subcellular location">
    <subcellularLocation>
        <location evidence="1">Virion</location>
    </subcellularLocation>
</comment>
<evidence type="ECO:0000256" key="1">
    <source>
        <dbReference type="ARBA" id="ARBA00004328"/>
    </source>
</evidence>
<sequence>MPVSGALTQLAAQGPQNRYLTIDPQVTFWKGTYKRHSMFAVAEIDNTFQGATGGGRKMTALINRSGDLCHRVYFYFQMKPIQYAAAMPNDGFTNNVAYYTNSVGHAAIESVNFEIGGHTFDSHTGEYLELWEQLTAQPGKRLGEQVGQADSLDQLIEYGKKTQHIYVPLQFDWNRQTERALPLIALQYHDVKINVRTRQAEQLIVRSGEANNPATLAQAGDMCDMTLIVNYVFLDAMERRMFAQQMHEYLMDEVQSASAESRAPGVASMQIRLNFNHPVSEYFWVVQRDAVLQPVPYSGAGPNAGGGGNDWFNFSGNYDPTTGVVHDPIVSAGIYVNGHERTMEHPAVYYRQVHPREKHSSKPVGFVYNYAYALHPEELQPSGTSPLRFCPMVLSHCPNSFFTHRINEPFSHRQCDPEARLPHCQLVRVRGCRCPLRRPGSRLRPQPQHQAYRFVSPNHHSHHISPSLTYLFAVVVFTRCLSQHSFRHGTFSRFPFIQAPNTNISFSPHQNRLASFTRTKRSR</sequence>
<dbReference type="EMBL" id="MW018138">
    <property type="protein sequence ID" value="QPB44348.1"/>
    <property type="molecule type" value="Genomic_DNA"/>
</dbReference>
<name>A0A7S8BEQ0_9VIRU</name>
<feature type="domain" description="Major capsid protein N-terminal" evidence="5">
    <location>
        <begin position="27"/>
        <end position="235"/>
    </location>
</feature>
<dbReference type="InterPro" id="IPR007542">
    <property type="entry name" value="MCP_C"/>
</dbReference>
<keyword evidence="7" id="KW-1185">Reference proteome</keyword>
<dbReference type="SUPFAM" id="SSF49749">
    <property type="entry name" value="Group II dsDNA viruses VP"/>
    <property type="match status" value="2"/>
</dbReference>
<evidence type="ECO:0000313" key="6">
    <source>
        <dbReference type="EMBL" id="QPB44348.1"/>
    </source>
</evidence>
<evidence type="ECO:0000256" key="3">
    <source>
        <dbReference type="ARBA" id="ARBA00022844"/>
    </source>
</evidence>
<keyword evidence="3" id="KW-0946">Virion</keyword>
<keyword evidence="2" id="KW-0167">Capsid protein</keyword>
<protein>
    <submittedName>
        <fullName evidence="6">Major capsid protein</fullName>
    </submittedName>
</protein>
<accession>A0A7S8BEQ0</accession>
<proteinExistence type="predicted"/>
<dbReference type="InterPro" id="IPR038519">
    <property type="entry name" value="MCP_C_sf"/>
</dbReference>
<feature type="domain" description="Major capsid protein C-terminal" evidence="4">
    <location>
        <begin position="238"/>
        <end position="384"/>
    </location>
</feature>
<organism evidence="6 7">
    <name type="scientific">Medusavirus stheno T3</name>
    <dbReference type="NCBI Taxonomy" id="3069717"/>
    <lineage>
        <taxon>Viruses</taxon>
        <taxon>Varidnaviria</taxon>
        <taxon>Bamfordvirae</taxon>
        <taxon>Nucleocytoviricota</taxon>
        <taxon>Megaviricetes</taxon>
        <taxon>Mamonoviridae</taxon>
        <taxon>Medusavirus</taxon>
        <taxon>Medusavirus sthenus</taxon>
    </lineage>
</organism>
<reference evidence="6 7" key="1">
    <citation type="submission" date="2020-09" db="EMBL/GenBank/DDBJ databases">
        <authorList>
            <person name="Zhang R."/>
            <person name="Garcia K."/>
            <person name="Ogata H."/>
        </authorList>
    </citation>
    <scope>NUCLEOTIDE SEQUENCE [LARGE SCALE GENOMIC DNA]</scope>
    <source>
        <strain evidence="7">stheno</strain>
    </source>
</reference>